<proteinExistence type="predicted"/>
<gene>
    <name evidence="3" type="ORF">BACI348_40979</name>
</gene>
<feature type="domain" description="HTH marR-type" evidence="2">
    <location>
        <begin position="9"/>
        <end position="142"/>
    </location>
</feature>
<reference evidence="3 4" key="1">
    <citation type="submission" date="2019-10" db="EMBL/GenBank/DDBJ databases">
        <authorList>
            <person name="Karimi E."/>
        </authorList>
    </citation>
    <scope>NUCLEOTIDE SEQUENCE [LARGE SCALE GENOMIC DNA]</scope>
    <source>
        <strain evidence="3">Bacillus sp. 348</strain>
    </source>
</reference>
<sequence length="148" mass="16631">METTKVDQLTDLILAVFQLNGALTDWGNNFVASEGLSSTRWRMLGALALADQPLTTPQIAALMGVTRQGAQKQLNLLIQKKLVEVYPNPMHKRSPLYALSPNGQNTFNIINRRWRIYASQTASLFKREDLDIVMEVLTALIDVHVPNR</sequence>
<organism evidence="3 4">
    <name type="scientific">Bacillus altitudinis</name>
    <dbReference type="NCBI Taxonomy" id="293387"/>
    <lineage>
        <taxon>Bacteria</taxon>
        <taxon>Bacillati</taxon>
        <taxon>Bacillota</taxon>
        <taxon>Bacilli</taxon>
        <taxon>Bacillales</taxon>
        <taxon>Bacillaceae</taxon>
        <taxon>Bacillus</taxon>
    </lineage>
</organism>
<dbReference type="Pfam" id="PF12802">
    <property type="entry name" value="MarR_2"/>
    <property type="match status" value="1"/>
</dbReference>
<dbReference type="Proteomes" id="UP000433089">
    <property type="component" value="Unassembled WGS sequence"/>
</dbReference>
<evidence type="ECO:0000256" key="1">
    <source>
        <dbReference type="ARBA" id="ARBA00023125"/>
    </source>
</evidence>
<dbReference type="InterPro" id="IPR011991">
    <property type="entry name" value="ArsR-like_HTH"/>
</dbReference>
<dbReference type="Gene3D" id="1.10.10.10">
    <property type="entry name" value="Winged helix-like DNA-binding domain superfamily/Winged helix DNA-binding domain"/>
    <property type="match status" value="1"/>
</dbReference>
<evidence type="ECO:0000259" key="2">
    <source>
        <dbReference type="PROSITE" id="PS50995"/>
    </source>
</evidence>
<dbReference type="InterPro" id="IPR000835">
    <property type="entry name" value="HTH_MarR-typ"/>
</dbReference>
<dbReference type="GO" id="GO:0003700">
    <property type="term" value="F:DNA-binding transcription factor activity"/>
    <property type="evidence" value="ECO:0007669"/>
    <property type="project" value="InterPro"/>
</dbReference>
<dbReference type="CDD" id="cd00090">
    <property type="entry name" value="HTH_ARSR"/>
    <property type="match status" value="1"/>
</dbReference>
<dbReference type="GO" id="GO:0003677">
    <property type="term" value="F:DNA binding"/>
    <property type="evidence" value="ECO:0007669"/>
    <property type="project" value="UniProtKB-KW"/>
</dbReference>
<keyword evidence="1" id="KW-0238">DNA-binding</keyword>
<dbReference type="InterPro" id="IPR036390">
    <property type="entry name" value="WH_DNA-bd_sf"/>
</dbReference>
<dbReference type="InterPro" id="IPR036388">
    <property type="entry name" value="WH-like_DNA-bd_sf"/>
</dbReference>
<accession>A0A653RHU6</accession>
<dbReference type="RefSeq" id="WP_041109254.1">
    <property type="nucleotide sequence ID" value="NZ_JAKROL010000028.1"/>
</dbReference>
<dbReference type="EMBL" id="CABWLH010000009">
    <property type="protein sequence ID" value="VXB55045.1"/>
    <property type="molecule type" value="Genomic_DNA"/>
</dbReference>
<dbReference type="SUPFAM" id="SSF46785">
    <property type="entry name" value="Winged helix' DNA-binding domain"/>
    <property type="match status" value="1"/>
</dbReference>
<dbReference type="AlphaFoldDB" id="A0A653RHU6"/>
<dbReference type="SMART" id="SM00347">
    <property type="entry name" value="HTH_MARR"/>
    <property type="match status" value="1"/>
</dbReference>
<dbReference type="PROSITE" id="PS50995">
    <property type="entry name" value="HTH_MARR_2"/>
    <property type="match status" value="1"/>
</dbReference>
<name>A0A653RHU6_BACAB</name>
<evidence type="ECO:0000313" key="3">
    <source>
        <dbReference type="EMBL" id="VXB55045.1"/>
    </source>
</evidence>
<evidence type="ECO:0000313" key="4">
    <source>
        <dbReference type="Proteomes" id="UP000433089"/>
    </source>
</evidence>
<protein>
    <submittedName>
        <fullName evidence="3">MarR family transcriptional regulator</fullName>
    </submittedName>
</protein>